<feature type="transmembrane region" description="Helical" evidence="1">
    <location>
        <begin position="40"/>
        <end position="59"/>
    </location>
</feature>
<dbReference type="AlphaFoldDB" id="A0A3Q9GGY8"/>
<proteinExistence type="predicted"/>
<evidence type="ECO:0000313" key="2">
    <source>
        <dbReference type="EMBL" id="AZR05857.1"/>
    </source>
</evidence>
<feature type="transmembrane region" description="Helical" evidence="1">
    <location>
        <begin position="80"/>
        <end position="104"/>
    </location>
</feature>
<feature type="transmembrane region" description="Helical" evidence="1">
    <location>
        <begin position="177"/>
        <end position="198"/>
    </location>
</feature>
<feature type="transmembrane region" description="Helical" evidence="1">
    <location>
        <begin position="9"/>
        <end position="28"/>
    </location>
</feature>
<keyword evidence="1" id="KW-1133">Transmembrane helix</keyword>
<accession>A0A3Q9GGY8</accession>
<feature type="transmembrane region" description="Helical" evidence="1">
    <location>
        <begin position="116"/>
        <end position="135"/>
    </location>
</feature>
<evidence type="ECO:0000313" key="3">
    <source>
        <dbReference type="Proteomes" id="UP000275951"/>
    </source>
</evidence>
<gene>
    <name evidence="2" type="ORF">EBQ10_00135</name>
</gene>
<reference evidence="2 3" key="1">
    <citation type="submission" date="2018-11" db="EMBL/GenBank/DDBJ databases">
        <title>Multidrug-resistant genes are associated with an 42-kb island TGI1 carrying a complex class 1 integron in a Trueperella pyogenes.</title>
        <authorList>
            <person name="Dong W."/>
        </authorList>
    </citation>
    <scope>NUCLEOTIDE SEQUENCE [LARGE SCALE GENOMIC DNA]</scope>
    <source>
        <strain evidence="2 3">TP4</strain>
    </source>
</reference>
<feature type="transmembrane region" description="Helical" evidence="1">
    <location>
        <begin position="207"/>
        <end position="225"/>
    </location>
</feature>
<evidence type="ECO:0000256" key="1">
    <source>
        <dbReference type="SAM" id="Phobius"/>
    </source>
</evidence>
<dbReference type="RefSeq" id="WP_126919693.1">
    <property type="nucleotide sequence ID" value="NZ_CP033905.1"/>
</dbReference>
<feature type="transmembrane region" description="Helical" evidence="1">
    <location>
        <begin position="142"/>
        <end position="165"/>
    </location>
</feature>
<dbReference type="Proteomes" id="UP000275951">
    <property type="component" value="Chromosome"/>
</dbReference>
<protein>
    <submittedName>
        <fullName evidence="2">Uncharacterized protein</fullName>
    </submittedName>
</protein>
<sequence>MRHVVRKQHLIHTGVITLAWFAMLILLFDPWMNGYHGVGGSLWGAGAYLSALIAALAFLNHRKTLHIYQSVNAVAPRKYIYLRYFAVDLLSLNIIPFLIAATSITLASTIMAGRGYLVWQYFLLVPLFLTLAILIGWVSAYLFAHVAVGVVFSGLFSLFISFYLIQSAVESDVWTRFDWSAFTQLLVAIVLIAGGILARRRVKQTRIAAPLAWGSLFAVVAYVWLSGYANLQTLPRTADIQPSCAESGPDTVCVWPEDAYKLPTLTRYAARARSLDSALGIKATPALFAEPHIPQVMTNLDRDGYYQGSRRFYQIHPFGAEPSNWAGARGFVFTDFLICDESARRLPEAERTANTFIISDLLTSWIYGDIAYSGYSSESSQSDAQAIGHRLAKLSPDDQLTQLSHITDHFIRTCEVSND</sequence>
<name>A0A3Q9GGY8_9ACTO</name>
<organism evidence="2 3">
    <name type="scientific">Trueperella pyogenes</name>
    <dbReference type="NCBI Taxonomy" id="1661"/>
    <lineage>
        <taxon>Bacteria</taxon>
        <taxon>Bacillati</taxon>
        <taxon>Actinomycetota</taxon>
        <taxon>Actinomycetes</taxon>
        <taxon>Actinomycetales</taxon>
        <taxon>Actinomycetaceae</taxon>
        <taxon>Trueperella</taxon>
    </lineage>
</organism>
<keyword evidence="1" id="KW-0472">Membrane</keyword>
<keyword evidence="1" id="KW-0812">Transmembrane</keyword>
<dbReference type="EMBL" id="CP033905">
    <property type="protein sequence ID" value="AZR05857.1"/>
    <property type="molecule type" value="Genomic_DNA"/>
</dbReference>